<dbReference type="InterPro" id="IPR008266">
    <property type="entry name" value="Tyr_kinase_AS"/>
</dbReference>
<dbReference type="OrthoDB" id="5592585at2759"/>
<dbReference type="InterPro" id="IPR040976">
    <property type="entry name" value="Pkinase_fungal"/>
</dbReference>
<dbReference type="GO" id="GO:0005524">
    <property type="term" value="F:ATP binding"/>
    <property type="evidence" value="ECO:0007669"/>
    <property type="project" value="InterPro"/>
</dbReference>
<protein>
    <recommendedName>
        <fullName evidence="2">Protein kinase domain-containing protein</fullName>
    </recommendedName>
</protein>
<dbReference type="Gene3D" id="1.10.510.10">
    <property type="entry name" value="Transferase(Phosphotransferase) domain 1"/>
    <property type="match status" value="1"/>
</dbReference>
<evidence type="ECO:0000313" key="3">
    <source>
        <dbReference type="EMBL" id="KAJ2796659.1"/>
    </source>
</evidence>
<dbReference type="InterPro" id="IPR011009">
    <property type="entry name" value="Kinase-like_dom_sf"/>
</dbReference>
<dbReference type="PROSITE" id="PS00109">
    <property type="entry name" value="PROTEIN_KINASE_TYR"/>
    <property type="match status" value="1"/>
</dbReference>
<dbReference type="EMBL" id="JANBUO010001832">
    <property type="protein sequence ID" value="KAJ2796659.1"/>
    <property type="molecule type" value="Genomic_DNA"/>
</dbReference>
<sequence>MYRGEAAILKLSWTPTNRLPESAVYDALQRANVENTPEVFDMGILDVDAFGYRIEYLIIWNCGVSLVDYLKPQKHDQSALCDSIELLTRQVVKCLLQVWRAGIMHRDISSGNVVVRDGKATVIDWGYAKLIDCDSCDVDRLAAKWMFEKVKVMVNEDAHNSITGTPLFMSIPILVRAAKRSVVDDVESAFYVVLGALSAIQNAPRGFKPVAMDFKDNRNLAFVRIRCFSNAHMYLETFGVREYTGKLRELLDALYRYLFVRGGKYIGAYLAMVPDYDRSVEEQELSGILSGVKQSEKKPTASGSRTVRAAAPLRRSARLIQSSRGGDSQASTHSGGSDIPVSAIPLPTSKRKRTK</sequence>
<proteinExistence type="predicted"/>
<keyword evidence="4" id="KW-1185">Reference proteome</keyword>
<reference evidence="3" key="1">
    <citation type="submission" date="2022-07" db="EMBL/GenBank/DDBJ databases">
        <title>Phylogenomic reconstructions and comparative analyses of Kickxellomycotina fungi.</title>
        <authorList>
            <person name="Reynolds N.K."/>
            <person name="Stajich J.E."/>
            <person name="Barry K."/>
            <person name="Grigoriev I.V."/>
            <person name="Crous P."/>
            <person name="Smith M.E."/>
        </authorList>
    </citation>
    <scope>NUCLEOTIDE SEQUENCE</scope>
    <source>
        <strain evidence="3">NRRL 1565</strain>
    </source>
</reference>
<dbReference type="InterPro" id="IPR000719">
    <property type="entry name" value="Prot_kinase_dom"/>
</dbReference>
<dbReference type="SUPFAM" id="SSF56112">
    <property type="entry name" value="Protein kinase-like (PK-like)"/>
    <property type="match status" value="1"/>
</dbReference>
<dbReference type="Proteomes" id="UP001140094">
    <property type="component" value="Unassembled WGS sequence"/>
</dbReference>
<feature type="region of interest" description="Disordered" evidence="1">
    <location>
        <begin position="291"/>
        <end position="355"/>
    </location>
</feature>
<comment type="caution">
    <text evidence="3">The sequence shown here is derived from an EMBL/GenBank/DDBJ whole genome shotgun (WGS) entry which is preliminary data.</text>
</comment>
<name>A0A9W8HWP1_9FUNG</name>
<dbReference type="Pfam" id="PF17667">
    <property type="entry name" value="Pkinase_fungal"/>
    <property type="match status" value="1"/>
</dbReference>
<evidence type="ECO:0000256" key="1">
    <source>
        <dbReference type="SAM" id="MobiDB-lite"/>
    </source>
</evidence>
<dbReference type="PROSITE" id="PS50011">
    <property type="entry name" value="PROTEIN_KINASE_DOM"/>
    <property type="match status" value="1"/>
</dbReference>
<evidence type="ECO:0000259" key="2">
    <source>
        <dbReference type="PROSITE" id="PS50011"/>
    </source>
</evidence>
<gene>
    <name evidence="3" type="ORF">H4R20_005460</name>
</gene>
<evidence type="ECO:0000313" key="4">
    <source>
        <dbReference type="Proteomes" id="UP001140094"/>
    </source>
</evidence>
<feature type="compositionally biased region" description="Polar residues" evidence="1">
    <location>
        <begin position="320"/>
        <end position="335"/>
    </location>
</feature>
<organism evidence="3 4">
    <name type="scientific">Coemansia guatemalensis</name>
    <dbReference type="NCBI Taxonomy" id="2761395"/>
    <lineage>
        <taxon>Eukaryota</taxon>
        <taxon>Fungi</taxon>
        <taxon>Fungi incertae sedis</taxon>
        <taxon>Zoopagomycota</taxon>
        <taxon>Kickxellomycotina</taxon>
        <taxon>Kickxellomycetes</taxon>
        <taxon>Kickxellales</taxon>
        <taxon>Kickxellaceae</taxon>
        <taxon>Coemansia</taxon>
    </lineage>
</organism>
<accession>A0A9W8HWP1</accession>
<dbReference type="AlphaFoldDB" id="A0A9W8HWP1"/>
<feature type="domain" description="Protein kinase" evidence="2">
    <location>
        <begin position="1"/>
        <end position="260"/>
    </location>
</feature>
<dbReference type="GO" id="GO:0004672">
    <property type="term" value="F:protein kinase activity"/>
    <property type="evidence" value="ECO:0007669"/>
    <property type="project" value="InterPro"/>
</dbReference>